<evidence type="ECO:0000256" key="1">
    <source>
        <dbReference type="SAM" id="SignalP"/>
    </source>
</evidence>
<accession>A0A7X6FSZ2</accession>
<gene>
    <name evidence="2" type="ORF">HGG76_27925</name>
</gene>
<sequence length="255" mass="27081">MKRSIIVILCLALLQPFTAWADYNENTSKLEGGNSYSIFNGNGGSAVGRYQITAGTWQQLGYFQYTGSGSRGDWSNYVATDKAKAAGVNSLNDLRYSSAGASLQDAANMELASRNWSSLSSQARGLVGQTINGVEITQDGLLGAAHFLGAGALNDWVASGFDPSVLPASYLTANGFSSYAELQAHLLKRMAAMNGQSFAGLEGGLGGETGGGMYDQTEGFPGIGTKRPILIREIPPFQGRKQRYEDHPTSIGLCR</sequence>
<dbReference type="Proteomes" id="UP000558475">
    <property type="component" value="Unassembled WGS sequence"/>
</dbReference>
<comment type="caution">
    <text evidence="2">The sequence shown here is derived from an EMBL/GenBank/DDBJ whole genome shotgun (WGS) entry which is preliminary data.</text>
</comment>
<keyword evidence="1" id="KW-0732">Signal</keyword>
<evidence type="ECO:0000313" key="3">
    <source>
        <dbReference type="Proteomes" id="UP000558475"/>
    </source>
</evidence>
<feature type="signal peptide" evidence="1">
    <location>
        <begin position="1"/>
        <end position="21"/>
    </location>
</feature>
<feature type="chain" id="PRO_5031162123" evidence="1">
    <location>
        <begin position="22"/>
        <end position="255"/>
    </location>
</feature>
<protein>
    <submittedName>
        <fullName evidence="2">Uncharacterized protein</fullName>
    </submittedName>
</protein>
<name>A0A7X6FSZ2_9HYPH</name>
<dbReference type="AlphaFoldDB" id="A0A7X6FSZ2"/>
<evidence type="ECO:0000313" key="2">
    <source>
        <dbReference type="EMBL" id="NKW11407.1"/>
    </source>
</evidence>
<proteinExistence type="predicted"/>
<reference evidence="2 3" key="1">
    <citation type="submission" date="2020-04" db="EMBL/GenBank/DDBJ databases">
        <title>Whole genome sequencing of clinical and environmental type strains of Ochrobactrum.</title>
        <authorList>
            <person name="Dharne M."/>
        </authorList>
    </citation>
    <scope>NUCLEOTIDE SEQUENCE [LARGE SCALE GENOMIC DNA]</scope>
    <source>
        <strain evidence="2 3">DSM 13340</strain>
    </source>
</reference>
<organism evidence="2 3">
    <name type="scientific">Brucella tritici</name>
    <dbReference type="NCBI Taxonomy" id="94626"/>
    <lineage>
        <taxon>Bacteria</taxon>
        <taxon>Pseudomonadati</taxon>
        <taxon>Pseudomonadota</taxon>
        <taxon>Alphaproteobacteria</taxon>
        <taxon>Hyphomicrobiales</taxon>
        <taxon>Brucellaceae</taxon>
        <taxon>Brucella/Ochrobactrum group</taxon>
        <taxon>Brucella</taxon>
    </lineage>
</organism>
<dbReference type="EMBL" id="JAAXZB010000006">
    <property type="protein sequence ID" value="NKW11407.1"/>
    <property type="molecule type" value="Genomic_DNA"/>
</dbReference>